<evidence type="ECO:0000313" key="4">
    <source>
        <dbReference type="Proteomes" id="UP001055057"/>
    </source>
</evidence>
<name>A0ABQ4U2W3_9HYPH</name>
<gene>
    <name evidence="3" type="ORF">MPOCJGCO_2280</name>
</gene>
<reference evidence="3" key="1">
    <citation type="journal article" date="2021" name="Front. Microbiol.">
        <title>Comprehensive Comparative Genomics and Phenotyping of Methylobacterium Species.</title>
        <authorList>
            <person name="Alessa O."/>
            <person name="Ogura Y."/>
            <person name="Fujitani Y."/>
            <person name="Takami H."/>
            <person name="Hayashi T."/>
            <person name="Sahin N."/>
            <person name="Tani A."/>
        </authorList>
    </citation>
    <scope>NUCLEOTIDE SEQUENCE</scope>
    <source>
        <strain evidence="3">DSM 23632</strain>
    </source>
</reference>
<feature type="region of interest" description="Disordered" evidence="1">
    <location>
        <begin position="94"/>
        <end position="113"/>
    </location>
</feature>
<evidence type="ECO:0000256" key="1">
    <source>
        <dbReference type="SAM" id="MobiDB-lite"/>
    </source>
</evidence>
<dbReference type="Proteomes" id="UP001055057">
    <property type="component" value="Unassembled WGS sequence"/>
</dbReference>
<keyword evidence="4" id="KW-1185">Reference proteome</keyword>
<proteinExistence type="predicted"/>
<dbReference type="RefSeq" id="WP_238182708.1">
    <property type="nucleotide sequence ID" value="NZ_BPRB01000119.1"/>
</dbReference>
<accession>A0ABQ4U2W3</accession>
<reference evidence="3" key="2">
    <citation type="submission" date="2021-08" db="EMBL/GenBank/DDBJ databases">
        <authorList>
            <person name="Tani A."/>
            <person name="Ola A."/>
            <person name="Ogura Y."/>
            <person name="Katsura K."/>
            <person name="Hayashi T."/>
        </authorList>
    </citation>
    <scope>NUCLEOTIDE SEQUENCE</scope>
    <source>
        <strain evidence="3">DSM 23632</strain>
    </source>
</reference>
<dbReference type="EMBL" id="BPRB01000119">
    <property type="protein sequence ID" value="GJE60170.1"/>
    <property type="molecule type" value="Genomic_DNA"/>
</dbReference>
<feature type="chain" id="PRO_5046499235" evidence="2">
    <location>
        <begin position="25"/>
        <end position="120"/>
    </location>
</feature>
<organism evidence="3 4">
    <name type="scientific">Methylobacterium trifolii</name>
    <dbReference type="NCBI Taxonomy" id="1003092"/>
    <lineage>
        <taxon>Bacteria</taxon>
        <taxon>Pseudomonadati</taxon>
        <taxon>Pseudomonadota</taxon>
        <taxon>Alphaproteobacteria</taxon>
        <taxon>Hyphomicrobiales</taxon>
        <taxon>Methylobacteriaceae</taxon>
        <taxon>Methylobacterium</taxon>
    </lineage>
</organism>
<sequence length="120" mass="12641">MNSCFRRGLGAALALLACGGAAPAADLLLRDRPAFGDPLPGGSLRYFPRSDGSERLVRRGPPPPLPVGCTPRQVPVPTDAPDDPSYVGSTYGLSKPSYYGLTPPPGVDDPYGRSLLPYCR</sequence>
<keyword evidence="2" id="KW-0732">Signal</keyword>
<comment type="caution">
    <text evidence="3">The sequence shown here is derived from an EMBL/GenBank/DDBJ whole genome shotgun (WGS) entry which is preliminary data.</text>
</comment>
<dbReference type="PROSITE" id="PS51257">
    <property type="entry name" value="PROKAR_LIPOPROTEIN"/>
    <property type="match status" value="1"/>
</dbReference>
<evidence type="ECO:0000256" key="2">
    <source>
        <dbReference type="SAM" id="SignalP"/>
    </source>
</evidence>
<protein>
    <submittedName>
        <fullName evidence="3">Uncharacterized protein</fullName>
    </submittedName>
</protein>
<feature type="signal peptide" evidence="2">
    <location>
        <begin position="1"/>
        <end position="24"/>
    </location>
</feature>
<evidence type="ECO:0000313" key="3">
    <source>
        <dbReference type="EMBL" id="GJE60170.1"/>
    </source>
</evidence>
<feature type="region of interest" description="Disordered" evidence="1">
    <location>
        <begin position="40"/>
        <end position="89"/>
    </location>
</feature>